<feature type="transmembrane region" description="Helical" evidence="16">
    <location>
        <begin position="526"/>
        <end position="544"/>
    </location>
</feature>
<dbReference type="Pfam" id="PF20519">
    <property type="entry name" value="Polycystin_dom"/>
    <property type="match status" value="1"/>
</dbReference>
<keyword evidence="19" id="KW-1185">Reference proteome</keyword>
<feature type="region of interest" description="Disordered" evidence="15">
    <location>
        <begin position="1"/>
        <end position="38"/>
    </location>
</feature>
<feature type="compositionally biased region" description="Acidic residues" evidence="15">
    <location>
        <begin position="267"/>
        <end position="277"/>
    </location>
</feature>
<keyword evidence="4" id="KW-0813">Transport</keyword>
<feature type="transmembrane region" description="Helical" evidence="16">
    <location>
        <begin position="573"/>
        <end position="594"/>
    </location>
</feature>
<comment type="similarity">
    <text evidence="3">Belongs to the polycystin family.</text>
</comment>
<feature type="region of interest" description="Disordered" evidence="15">
    <location>
        <begin position="51"/>
        <end position="74"/>
    </location>
</feature>
<feature type="region of interest" description="Disordered" evidence="15">
    <location>
        <begin position="213"/>
        <end position="234"/>
    </location>
</feature>
<dbReference type="InterPro" id="IPR051223">
    <property type="entry name" value="Polycystin"/>
</dbReference>
<evidence type="ECO:0000256" key="10">
    <source>
        <dbReference type="ARBA" id="ARBA00023136"/>
    </source>
</evidence>
<dbReference type="RefSeq" id="XP_015042178.2">
    <property type="nucleotide sequence ID" value="XM_015186692.2"/>
</dbReference>
<evidence type="ECO:0000256" key="11">
    <source>
        <dbReference type="ARBA" id="ARBA00023157"/>
    </source>
</evidence>
<dbReference type="GO" id="GO:0050982">
    <property type="term" value="P:detection of mechanical stimulus"/>
    <property type="evidence" value="ECO:0007669"/>
    <property type="project" value="TreeGrafter"/>
</dbReference>
<evidence type="ECO:0000256" key="13">
    <source>
        <dbReference type="ARBA" id="ARBA00023273"/>
    </source>
</evidence>
<feature type="transmembrane region" description="Helical" evidence="16">
    <location>
        <begin position="678"/>
        <end position="698"/>
    </location>
</feature>
<dbReference type="InParanoid" id="A0A6I8VIP6"/>
<evidence type="ECO:0000256" key="8">
    <source>
        <dbReference type="ARBA" id="ARBA00023054"/>
    </source>
</evidence>
<feature type="transmembrane region" description="Helical" evidence="16">
    <location>
        <begin position="135"/>
        <end position="156"/>
    </location>
</feature>
<dbReference type="GO" id="GO:0005886">
    <property type="term" value="C:plasma membrane"/>
    <property type="evidence" value="ECO:0007669"/>
    <property type="project" value="UniProtKB-SubCell"/>
</dbReference>
<evidence type="ECO:0000313" key="19">
    <source>
        <dbReference type="Proteomes" id="UP000001819"/>
    </source>
</evidence>
<dbReference type="PANTHER" id="PTHR10877:SF183">
    <property type="entry name" value="AT14535P-RELATED"/>
    <property type="match status" value="1"/>
</dbReference>
<feature type="region of interest" description="Disordered" evidence="15">
    <location>
        <begin position="739"/>
        <end position="763"/>
    </location>
</feature>
<evidence type="ECO:0000256" key="6">
    <source>
        <dbReference type="ARBA" id="ARBA00022692"/>
    </source>
</evidence>
<protein>
    <submittedName>
        <fullName evidence="20">Polycystin-1-like isoform X1</fullName>
    </submittedName>
</protein>
<dbReference type="Proteomes" id="UP000001819">
    <property type="component" value="Chromosome X"/>
</dbReference>
<dbReference type="Gene3D" id="1.10.287.70">
    <property type="match status" value="1"/>
</dbReference>
<proteinExistence type="inferred from homology"/>
<sequence length="828" mass="95285">MYSHRLDQSPDAPKRAPRAVPHPNQRHTSRNTALAARPATIRVKDLPRVQLPKRGNGAKSAAKADQLKVPATTESQNTLKTKTGSFFGRKKDEIIASQKKATAMNGLGRVNPVPQHLKVKTSRVLYTTDEEVRDALMEFGVFIIFLVLTSLVTLSVRHPHMFYFNDTMMKLFTTRNLTVVPSVTVSFEKMLTVPDWWDYLVYNFINTLHGDMTTTTSTSTRTKSVNPAKTDRSSFKSNEDILYVEDGDVERNDESSRRKRDTGPELPYDELDEIDRDENLDGLDLDLDLSEQIGATPKSRSARSDTDSETVPWAQSSLNLTTHLNGRLFLHENLMLGPPRLRQIRVSKNSCQTDGNFPQNFNTCYAAYSNAAEENSEWHKGTRYRTMRELGATPILTLLAYYRSGGYTVDLTYDKDENLQSINKLKSVNWLDRGSRLCLVEFNLFNDNKDIFQSVKLIAEIPPTGGVIPQAHLRTVKEYSFFTDLSLTMTVVYIFWYIMVFYYTICEINAFYKSQWKAYFTSLMNILDNIVLVLCYLALFYNIWHTFKMKSITSKAYTQQHYQSIDVLCLSNLIYVDMMAILAFLVWIKIFKFISFNKTLIQFTTTLRRCSKDLIGFSIMFGIVFLAYAQLGLLLFGTEHPDFNNFVTSVLTMIRMILGDFQYNLIQQSNRVLGPIYFLTYIVLVFFILLNMFLAIIMQTYNSVKNEITQGRSQLASYVIKKLAAAFYWITHCGRERRFRSAPPPTSAVNEDDQNSTATELKQPKLLRRSMTTEEARYFENIPPDVQNRELFRLTNRVSLIEEVLEQLVTNIDSILLRFERQQAARKI</sequence>
<evidence type="ECO:0000259" key="18">
    <source>
        <dbReference type="Pfam" id="PF20519"/>
    </source>
</evidence>
<keyword evidence="12" id="KW-0325">Glycoprotein</keyword>
<feature type="compositionally biased region" description="Low complexity" evidence="15">
    <location>
        <begin position="213"/>
        <end position="224"/>
    </location>
</feature>
<accession>A0A6I8VIP6</accession>
<keyword evidence="7 16" id="KW-1133">Transmembrane helix</keyword>
<evidence type="ECO:0000256" key="15">
    <source>
        <dbReference type="SAM" id="MobiDB-lite"/>
    </source>
</evidence>
<evidence type="ECO:0000256" key="5">
    <source>
        <dbReference type="ARBA" id="ARBA00022475"/>
    </source>
</evidence>
<keyword evidence="10 16" id="KW-0472">Membrane</keyword>
<keyword evidence="6 16" id="KW-0812">Transmembrane</keyword>
<evidence type="ECO:0000256" key="14">
    <source>
        <dbReference type="ARBA" id="ARBA00023303"/>
    </source>
</evidence>
<evidence type="ECO:0000256" key="1">
    <source>
        <dbReference type="ARBA" id="ARBA00004138"/>
    </source>
</evidence>
<evidence type="ECO:0000256" key="2">
    <source>
        <dbReference type="ARBA" id="ARBA00004651"/>
    </source>
</evidence>
<dbReference type="GO" id="GO:0005929">
    <property type="term" value="C:cilium"/>
    <property type="evidence" value="ECO:0007669"/>
    <property type="project" value="UniProtKB-SubCell"/>
</dbReference>
<keyword evidence="13" id="KW-0966">Cell projection</keyword>
<dbReference type="FunFam" id="1.10.287.70:FF:000055">
    <property type="entry name" value="Polycystic kidney disease 2-like 1"/>
    <property type="match status" value="1"/>
</dbReference>
<evidence type="ECO:0000259" key="17">
    <source>
        <dbReference type="Pfam" id="PF08016"/>
    </source>
</evidence>
<keyword evidence="9" id="KW-0406">Ion transport</keyword>
<keyword evidence="11" id="KW-1015">Disulfide bond</keyword>
<dbReference type="InterPro" id="IPR046791">
    <property type="entry name" value="Polycystin_dom"/>
</dbReference>
<reference evidence="20" key="1">
    <citation type="submission" date="2025-08" db="UniProtKB">
        <authorList>
            <consortium name="RefSeq"/>
        </authorList>
    </citation>
    <scope>IDENTIFICATION</scope>
    <source>
        <strain evidence="20">MV-25-SWS-2005</strain>
        <tissue evidence="20">Whole body</tissue>
    </source>
</reference>
<feature type="transmembrane region" description="Helical" evidence="16">
    <location>
        <begin position="614"/>
        <end position="637"/>
    </location>
</feature>
<comment type="subcellular location">
    <subcellularLocation>
        <location evidence="2">Cell membrane</location>
        <topology evidence="2">Multi-pass membrane protein</topology>
    </subcellularLocation>
    <subcellularLocation>
        <location evidence="1">Cell projection</location>
        <location evidence="1">Cilium</location>
    </subcellularLocation>
</comment>
<evidence type="ECO:0000256" key="7">
    <source>
        <dbReference type="ARBA" id="ARBA00022989"/>
    </source>
</evidence>
<evidence type="ECO:0000256" key="12">
    <source>
        <dbReference type="ARBA" id="ARBA00023180"/>
    </source>
</evidence>
<evidence type="ECO:0000256" key="9">
    <source>
        <dbReference type="ARBA" id="ARBA00023065"/>
    </source>
</evidence>
<dbReference type="Pfam" id="PF08016">
    <property type="entry name" value="PKD_channel"/>
    <property type="match status" value="1"/>
</dbReference>
<organism evidence="19 20">
    <name type="scientific">Drosophila pseudoobscura pseudoobscura</name>
    <name type="common">Fruit fly</name>
    <dbReference type="NCBI Taxonomy" id="46245"/>
    <lineage>
        <taxon>Eukaryota</taxon>
        <taxon>Metazoa</taxon>
        <taxon>Ecdysozoa</taxon>
        <taxon>Arthropoda</taxon>
        <taxon>Hexapoda</taxon>
        <taxon>Insecta</taxon>
        <taxon>Pterygota</taxon>
        <taxon>Neoptera</taxon>
        <taxon>Endopterygota</taxon>
        <taxon>Diptera</taxon>
        <taxon>Brachycera</taxon>
        <taxon>Muscomorpha</taxon>
        <taxon>Ephydroidea</taxon>
        <taxon>Drosophilidae</taxon>
        <taxon>Drosophila</taxon>
        <taxon>Sophophora</taxon>
    </lineage>
</organism>
<keyword evidence="5" id="KW-1003">Cell membrane</keyword>
<evidence type="ECO:0000256" key="4">
    <source>
        <dbReference type="ARBA" id="ARBA00022448"/>
    </source>
</evidence>
<dbReference type="PANTHER" id="PTHR10877">
    <property type="entry name" value="POLYCYSTIN FAMILY MEMBER"/>
    <property type="match status" value="1"/>
</dbReference>
<keyword evidence="8" id="KW-0175">Coiled coil</keyword>
<evidence type="ECO:0000256" key="16">
    <source>
        <dbReference type="SAM" id="Phobius"/>
    </source>
</evidence>
<dbReference type="InterPro" id="IPR013122">
    <property type="entry name" value="PKD1_2_channel"/>
</dbReference>
<keyword evidence="14" id="KW-0407">Ion channel</keyword>
<dbReference type="GO" id="GO:0005262">
    <property type="term" value="F:calcium channel activity"/>
    <property type="evidence" value="ECO:0007669"/>
    <property type="project" value="TreeGrafter"/>
</dbReference>
<dbReference type="AlphaFoldDB" id="A0A6I8VIP6"/>
<gene>
    <name evidence="20" type="primary">LOC6901828</name>
</gene>
<evidence type="ECO:0000256" key="3">
    <source>
        <dbReference type="ARBA" id="ARBA00007200"/>
    </source>
</evidence>
<feature type="domain" description="Polycystin" evidence="18">
    <location>
        <begin position="321"/>
        <end position="477"/>
    </location>
</feature>
<feature type="transmembrane region" description="Helical" evidence="16">
    <location>
        <begin position="485"/>
        <end position="505"/>
    </location>
</feature>
<name>A0A6I8VIP6_DROPS</name>
<feature type="compositionally biased region" description="Basic and acidic residues" evidence="15">
    <location>
        <begin position="1"/>
        <end position="14"/>
    </location>
</feature>
<feature type="region of interest" description="Disordered" evidence="15">
    <location>
        <begin position="246"/>
        <end position="277"/>
    </location>
</feature>
<feature type="domain" description="Polycystin cation channel PKD1/PKD2" evidence="17">
    <location>
        <begin position="481"/>
        <end position="704"/>
    </location>
</feature>
<evidence type="ECO:0000313" key="20">
    <source>
        <dbReference type="RefSeq" id="XP_015042178.2"/>
    </source>
</evidence>